<name>A0AAV3KFQ8_9GAMM</name>
<dbReference type="SMART" id="SM00530">
    <property type="entry name" value="HTH_XRE"/>
    <property type="match status" value="1"/>
</dbReference>
<dbReference type="SUPFAM" id="SSF47413">
    <property type="entry name" value="lambda repressor-like DNA-binding domains"/>
    <property type="match status" value="1"/>
</dbReference>
<accession>A0AAV3KFQ8</accession>
<gene>
    <name evidence="5" type="ORF">A544_0792</name>
</gene>
<dbReference type="Gene3D" id="1.10.260.40">
    <property type="entry name" value="lambda repressor-like DNA-binding domains"/>
    <property type="match status" value="1"/>
</dbReference>
<protein>
    <submittedName>
        <fullName evidence="5">MunI regulatory protein</fullName>
    </submittedName>
</protein>
<keyword evidence="2" id="KW-0238">DNA-binding</keyword>
<organism evidence="5 6">
    <name type="scientific">Dickeya solani D s0432-1</name>
    <dbReference type="NCBI Taxonomy" id="1231725"/>
    <lineage>
        <taxon>Bacteria</taxon>
        <taxon>Pseudomonadati</taxon>
        <taxon>Pseudomonadota</taxon>
        <taxon>Gammaproteobacteria</taxon>
        <taxon>Enterobacterales</taxon>
        <taxon>Pectobacteriaceae</taxon>
        <taxon>Dickeya</taxon>
    </lineage>
</organism>
<feature type="domain" description="HTH cro/C1-type" evidence="4">
    <location>
        <begin position="32"/>
        <end position="86"/>
    </location>
</feature>
<keyword evidence="3" id="KW-0804">Transcription</keyword>
<reference evidence="6" key="1">
    <citation type="journal article" date="2013" name="Diversity">
        <title>Genome Sequence of Dickeya solani, a New soft Rot Pathogen of Potato, Suggests its Emergence May Be Related to a Novel Combination of Non-Ribosomal Peptide/Polyketide Synthetase Clusters.</title>
        <authorList>
            <person name="Garlant L."/>
            <person name="Koskinen P."/>
            <person name="Rouhiainen L."/>
            <person name="Laine P."/>
            <person name="Paulin L."/>
            <person name="Auvinen P."/>
            <person name="Holm L."/>
            <person name="Pirhonen M."/>
        </authorList>
    </citation>
    <scope>NUCLEOTIDE SEQUENCE [LARGE SCALE GENOMIC DNA]</scope>
    <source>
        <strain evidence="6">D s0432-1</strain>
    </source>
</reference>
<dbReference type="PROSITE" id="PS50943">
    <property type="entry name" value="HTH_CROC1"/>
    <property type="match status" value="1"/>
</dbReference>
<evidence type="ECO:0000256" key="3">
    <source>
        <dbReference type="ARBA" id="ARBA00023163"/>
    </source>
</evidence>
<dbReference type="InterPro" id="IPR050807">
    <property type="entry name" value="TransReg_Diox_bact_type"/>
</dbReference>
<proteinExistence type="predicted"/>
<dbReference type="CDD" id="cd00093">
    <property type="entry name" value="HTH_XRE"/>
    <property type="match status" value="1"/>
</dbReference>
<dbReference type="Pfam" id="PF01381">
    <property type="entry name" value="HTH_3"/>
    <property type="match status" value="1"/>
</dbReference>
<dbReference type="GO" id="GO:0005829">
    <property type="term" value="C:cytosol"/>
    <property type="evidence" value="ECO:0007669"/>
    <property type="project" value="TreeGrafter"/>
</dbReference>
<dbReference type="GO" id="GO:0003700">
    <property type="term" value="F:DNA-binding transcription factor activity"/>
    <property type="evidence" value="ECO:0007669"/>
    <property type="project" value="TreeGrafter"/>
</dbReference>
<evidence type="ECO:0000259" key="4">
    <source>
        <dbReference type="PROSITE" id="PS50943"/>
    </source>
</evidence>
<evidence type="ECO:0000313" key="6">
    <source>
        <dbReference type="Proteomes" id="UP000017142"/>
    </source>
</evidence>
<dbReference type="InterPro" id="IPR001387">
    <property type="entry name" value="Cro/C1-type_HTH"/>
</dbReference>
<comment type="caution">
    <text evidence="5">The sequence shown here is derived from an EMBL/GenBank/DDBJ whole genome shotgun (WGS) entry which is preliminary data.</text>
</comment>
<dbReference type="AlphaFoldDB" id="A0AAV3KFQ8"/>
<dbReference type="GO" id="GO:0003677">
    <property type="term" value="F:DNA binding"/>
    <property type="evidence" value="ECO:0007669"/>
    <property type="project" value="UniProtKB-KW"/>
</dbReference>
<evidence type="ECO:0000256" key="2">
    <source>
        <dbReference type="ARBA" id="ARBA00023125"/>
    </source>
</evidence>
<dbReference type="EMBL" id="AMWE01000001">
    <property type="protein sequence ID" value="ERO59812.1"/>
    <property type="molecule type" value="Genomic_DNA"/>
</dbReference>
<evidence type="ECO:0000313" key="5">
    <source>
        <dbReference type="EMBL" id="ERO59812.1"/>
    </source>
</evidence>
<evidence type="ECO:0000256" key="1">
    <source>
        <dbReference type="ARBA" id="ARBA00023015"/>
    </source>
</evidence>
<sequence length="89" mass="10048">MTYRPWSDKQHGMMLIGMKNTKDITARFGQRVKTLRLQAGLSQEAFADKCGLDRTYISGIERGVRNPTLEVIGVIADGLEIQLQSLFDF</sequence>
<keyword evidence="1" id="KW-0805">Transcription regulation</keyword>
<dbReference type="PANTHER" id="PTHR46797">
    <property type="entry name" value="HTH-TYPE TRANSCRIPTIONAL REGULATOR"/>
    <property type="match status" value="1"/>
</dbReference>
<dbReference type="PANTHER" id="PTHR46797:SF23">
    <property type="entry name" value="HTH-TYPE TRANSCRIPTIONAL REGULATOR SUTR"/>
    <property type="match status" value="1"/>
</dbReference>
<dbReference type="InterPro" id="IPR010982">
    <property type="entry name" value="Lambda_DNA-bd_dom_sf"/>
</dbReference>
<dbReference type="Proteomes" id="UP000017142">
    <property type="component" value="Unassembled WGS sequence"/>
</dbReference>